<evidence type="ECO:0000256" key="1">
    <source>
        <dbReference type="SAM" id="Phobius"/>
    </source>
</evidence>
<feature type="transmembrane region" description="Helical" evidence="1">
    <location>
        <begin position="163"/>
        <end position="183"/>
    </location>
</feature>
<accession>A0A223ARN2</accession>
<feature type="transmembrane region" description="Helical" evidence="1">
    <location>
        <begin position="94"/>
        <end position="118"/>
    </location>
</feature>
<evidence type="ECO:0000313" key="2">
    <source>
        <dbReference type="EMBL" id="ASS37607.1"/>
    </source>
</evidence>
<dbReference type="AlphaFoldDB" id="A0A223ARN2"/>
<organism evidence="2 3">
    <name type="scientific">Mogibacterium pumilum</name>
    <dbReference type="NCBI Taxonomy" id="86332"/>
    <lineage>
        <taxon>Bacteria</taxon>
        <taxon>Bacillati</taxon>
        <taxon>Bacillota</taxon>
        <taxon>Clostridia</taxon>
        <taxon>Peptostreptococcales</taxon>
        <taxon>Anaerovoracaceae</taxon>
        <taxon>Mogibacterium</taxon>
    </lineage>
</organism>
<feature type="transmembrane region" description="Helical" evidence="1">
    <location>
        <begin position="21"/>
        <end position="42"/>
    </location>
</feature>
<keyword evidence="3" id="KW-1185">Reference proteome</keyword>
<feature type="transmembrane region" description="Helical" evidence="1">
    <location>
        <begin position="189"/>
        <end position="212"/>
    </location>
</feature>
<keyword evidence="1" id="KW-0812">Transmembrane</keyword>
<keyword evidence="1" id="KW-1133">Transmembrane helix</keyword>
<proteinExistence type="predicted"/>
<dbReference type="RefSeq" id="WP_094233832.1">
    <property type="nucleotide sequence ID" value="NZ_CP016199.1"/>
</dbReference>
<protein>
    <submittedName>
        <fullName evidence="2">Uncharacterized protein</fullName>
    </submittedName>
</protein>
<sequence length="239" mass="27158">MNDKEMTYIGEFIKHNNIHQTIESLMFGTHLISILLILIYLRFAISPPDKADPIALYISLCIPVTLLVVSILLRKRIFYLKEKEFGKSLYIVQITIYIYCLIIGILFVTLVVLCEYGAKKVPSAIGFTILVAGVTVASTYVRVKLNIKRGHYLHRKNIINEKIIAFISSAIGIAICIIIFQFIKMNFTGIGYGIMSIMLVMASSALSLIYYLKLKYAERYGLEEYLPNRPNPGPYTGWK</sequence>
<name>A0A223ARN2_9FIRM</name>
<dbReference type="EMBL" id="CP016199">
    <property type="protein sequence ID" value="ASS37607.1"/>
    <property type="molecule type" value="Genomic_DNA"/>
</dbReference>
<gene>
    <name evidence="2" type="ORF">AXF17_03480</name>
</gene>
<evidence type="ECO:0000313" key="3">
    <source>
        <dbReference type="Proteomes" id="UP000214689"/>
    </source>
</evidence>
<reference evidence="3" key="1">
    <citation type="submission" date="2016-05" db="EMBL/GenBank/DDBJ databases">
        <authorList>
            <person name="Holder M.E."/>
            <person name="Ajami N.J."/>
            <person name="Petrosino J.F."/>
        </authorList>
    </citation>
    <scope>NUCLEOTIDE SEQUENCE [LARGE SCALE GENOMIC DNA]</scope>
    <source>
        <strain evidence="3">ATCC 700696</strain>
    </source>
</reference>
<keyword evidence="1" id="KW-0472">Membrane</keyword>
<feature type="transmembrane region" description="Helical" evidence="1">
    <location>
        <begin position="54"/>
        <end position="73"/>
    </location>
</feature>
<feature type="transmembrane region" description="Helical" evidence="1">
    <location>
        <begin position="124"/>
        <end position="143"/>
    </location>
</feature>
<dbReference type="Proteomes" id="UP000214689">
    <property type="component" value="Chromosome"/>
</dbReference>